<dbReference type="EMBL" id="JBHUHQ010000019">
    <property type="protein sequence ID" value="MFD2045466.1"/>
    <property type="molecule type" value="Genomic_DNA"/>
</dbReference>
<keyword evidence="1" id="KW-0472">Membrane</keyword>
<name>A0ABW4W2Z2_9BACI</name>
<keyword evidence="3" id="KW-1185">Reference proteome</keyword>
<accession>A0ABW4W2Z2</accession>
<sequence>MKVIYEESFDLNEWFVIIIFVVTAALIWITPKIFSVIESIAYFVFGFFWGMFFDHTLSTKPWDFYDVNDNSSYQIIDVLSYAMYGPFSYFFIYLYVRLNIHGFYNLLYIFIWCCLSLVMEWVGVKIGVFHYDKGYNMFWSFPIYAFVQSTQIMFYHLILKKNASES</sequence>
<feature type="transmembrane region" description="Helical" evidence="1">
    <location>
        <begin position="12"/>
        <end position="29"/>
    </location>
</feature>
<reference evidence="3" key="1">
    <citation type="journal article" date="2019" name="Int. J. Syst. Evol. Microbiol.">
        <title>The Global Catalogue of Microorganisms (GCM) 10K type strain sequencing project: providing services to taxonomists for standard genome sequencing and annotation.</title>
        <authorList>
            <consortium name="The Broad Institute Genomics Platform"/>
            <consortium name="The Broad Institute Genome Sequencing Center for Infectious Disease"/>
            <person name="Wu L."/>
            <person name="Ma J."/>
        </authorList>
    </citation>
    <scope>NUCLEOTIDE SEQUENCE [LARGE SCALE GENOMIC DNA]</scope>
    <source>
        <strain evidence="3">R28</strain>
    </source>
</reference>
<dbReference type="RefSeq" id="WP_377558106.1">
    <property type="nucleotide sequence ID" value="NZ_JBHUHQ010000019.1"/>
</dbReference>
<feature type="transmembrane region" description="Helical" evidence="1">
    <location>
        <begin position="73"/>
        <end position="96"/>
    </location>
</feature>
<keyword evidence="1" id="KW-1133">Transmembrane helix</keyword>
<feature type="transmembrane region" description="Helical" evidence="1">
    <location>
        <begin position="136"/>
        <end position="158"/>
    </location>
</feature>
<evidence type="ECO:0000256" key="1">
    <source>
        <dbReference type="SAM" id="Phobius"/>
    </source>
</evidence>
<keyword evidence="1" id="KW-0812">Transmembrane</keyword>
<proteinExistence type="predicted"/>
<evidence type="ECO:0000313" key="2">
    <source>
        <dbReference type="EMBL" id="MFD2045466.1"/>
    </source>
</evidence>
<feature type="transmembrane region" description="Helical" evidence="1">
    <location>
        <begin position="103"/>
        <end position="124"/>
    </location>
</feature>
<gene>
    <name evidence="2" type="ORF">ACFSJF_14400</name>
</gene>
<feature type="transmembrane region" description="Helical" evidence="1">
    <location>
        <begin position="36"/>
        <end position="53"/>
    </location>
</feature>
<protein>
    <submittedName>
        <fullName evidence="2">Uncharacterized protein</fullName>
    </submittedName>
</protein>
<organism evidence="2 3">
    <name type="scientific">Ornithinibacillus salinisoli</name>
    <dbReference type="NCBI Taxonomy" id="1848459"/>
    <lineage>
        <taxon>Bacteria</taxon>
        <taxon>Bacillati</taxon>
        <taxon>Bacillota</taxon>
        <taxon>Bacilli</taxon>
        <taxon>Bacillales</taxon>
        <taxon>Bacillaceae</taxon>
        <taxon>Ornithinibacillus</taxon>
    </lineage>
</organism>
<evidence type="ECO:0000313" key="3">
    <source>
        <dbReference type="Proteomes" id="UP001597383"/>
    </source>
</evidence>
<comment type="caution">
    <text evidence="2">The sequence shown here is derived from an EMBL/GenBank/DDBJ whole genome shotgun (WGS) entry which is preliminary data.</text>
</comment>
<dbReference type="Proteomes" id="UP001597383">
    <property type="component" value="Unassembled WGS sequence"/>
</dbReference>